<evidence type="ECO:0000313" key="6">
    <source>
        <dbReference type="EMBL" id="KAF7990309.1"/>
    </source>
</evidence>
<name>A0A834XS64_APHGI</name>
<dbReference type="Proteomes" id="UP000639338">
    <property type="component" value="Unassembled WGS sequence"/>
</dbReference>
<evidence type="ECO:0000256" key="1">
    <source>
        <dbReference type="ARBA" id="ARBA00004275"/>
    </source>
</evidence>
<dbReference type="InterPro" id="IPR045851">
    <property type="entry name" value="AMP-bd_C_sf"/>
</dbReference>
<evidence type="ECO:0000259" key="5">
    <source>
        <dbReference type="Pfam" id="PF13193"/>
    </source>
</evidence>
<dbReference type="Gene3D" id="3.40.50.12780">
    <property type="entry name" value="N-terminal domain of ligase-like"/>
    <property type="match status" value="1"/>
</dbReference>
<dbReference type="GO" id="GO:0004467">
    <property type="term" value="F:long-chain fatty acid-CoA ligase activity"/>
    <property type="evidence" value="ECO:0007669"/>
    <property type="project" value="TreeGrafter"/>
</dbReference>
<keyword evidence="3" id="KW-0576">Peroxisome</keyword>
<dbReference type="GO" id="GO:0005777">
    <property type="term" value="C:peroxisome"/>
    <property type="evidence" value="ECO:0007669"/>
    <property type="project" value="UniProtKB-SubCell"/>
</dbReference>
<dbReference type="Gene3D" id="3.30.300.30">
    <property type="match status" value="1"/>
</dbReference>
<accession>A0A834XS64</accession>
<organism evidence="6 7">
    <name type="scientific">Aphidius gifuensis</name>
    <name type="common">Parasitoid wasp</name>
    <dbReference type="NCBI Taxonomy" id="684658"/>
    <lineage>
        <taxon>Eukaryota</taxon>
        <taxon>Metazoa</taxon>
        <taxon>Ecdysozoa</taxon>
        <taxon>Arthropoda</taxon>
        <taxon>Hexapoda</taxon>
        <taxon>Insecta</taxon>
        <taxon>Pterygota</taxon>
        <taxon>Neoptera</taxon>
        <taxon>Endopterygota</taxon>
        <taxon>Hymenoptera</taxon>
        <taxon>Apocrita</taxon>
        <taxon>Ichneumonoidea</taxon>
        <taxon>Braconidae</taxon>
        <taxon>Aphidiinae</taxon>
        <taxon>Aphidius</taxon>
    </lineage>
</organism>
<comment type="caution">
    <text evidence="6">The sequence shown here is derived from an EMBL/GenBank/DDBJ whole genome shotgun (WGS) entry which is preliminary data.</text>
</comment>
<keyword evidence="7" id="KW-1185">Reference proteome</keyword>
<dbReference type="Pfam" id="PF00501">
    <property type="entry name" value="AMP-binding"/>
    <property type="match status" value="1"/>
</dbReference>
<dbReference type="InterPro" id="IPR025110">
    <property type="entry name" value="AMP-bd_C"/>
</dbReference>
<dbReference type="InterPro" id="IPR020845">
    <property type="entry name" value="AMP-binding_CS"/>
</dbReference>
<dbReference type="InterPro" id="IPR042099">
    <property type="entry name" value="ANL_N_sf"/>
</dbReference>
<feature type="domain" description="AMP-dependent synthetase/ligase" evidence="4">
    <location>
        <begin position="68"/>
        <end position="451"/>
    </location>
</feature>
<dbReference type="SUPFAM" id="SSF56801">
    <property type="entry name" value="Acetyl-CoA synthetase-like"/>
    <property type="match status" value="1"/>
</dbReference>
<dbReference type="FunFam" id="3.30.300.30:FF:000007">
    <property type="entry name" value="4-coumarate--CoA ligase 2"/>
    <property type="match status" value="1"/>
</dbReference>
<evidence type="ECO:0000313" key="7">
    <source>
        <dbReference type="Proteomes" id="UP000639338"/>
    </source>
</evidence>
<protein>
    <submittedName>
        <fullName evidence="6">Uncharacterized protein</fullName>
    </submittedName>
</protein>
<comment type="subcellular location">
    <subcellularLocation>
        <location evidence="1">Peroxisome</location>
    </subcellularLocation>
</comment>
<proteinExistence type="inferred from homology"/>
<evidence type="ECO:0000256" key="2">
    <source>
        <dbReference type="ARBA" id="ARBA00006432"/>
    </source>
</evidence>
<comment type="similarity">
    <text evidence="2">Belongs to the ATP-dependent AMP-binding enzyme family.</text>
</comment>
<dbReference type="EMBL" id="JACMRX010000004">
    <property type="protein sequence ID" value="KAF7990309.1"/>
    <property type="molecule type" value="Genomic_DNA"/>
</dbReference>
<gene>
    <name evidence="6" type="ORF">HCN44_000114</name>
</gene>
<dbReference type="Pfam" id="PF13193">
    <property type="entry name" value="AMP-binding_C"/>
    <property type="match status" value="1"/>
</dbReference>
<feature type="domain" description="AMP-binding enzyme C-terminal" evidence="5">
    <location>
        <begin position="501"/>
        <end position="576"/>
    </location>
</feature>
<dbReference type="PANTHER" id="PTHR24096">
    <property type="entry name" value="LONG-CHAIN-FATTY-ACID--COA LIGASE"/>
    <property type="match status" value="1"/>
</dbReference>
<reference evidence="6 7" key="1">
    <citation type="submission" date="2020-08" db="EMBL/GenBank/DDBJ databases">
        <title>Aphidius gifuensis genome sequencing and assembly.</title>
        <authorList>
            <person name="Du Z."/>
        </authorList>
    </citation>
    <scope>NUCLEOTIDE SEQUENCE [LARGE SCALE GENOMIC DNA]</scope>
    <source>
        <strain evidence="6">YNYX2018</strain>
        <tissue evidence="6">Adults</tissue>
    </source>
</reference>
<evidence type="ECO:0000256" key="3">
    <source>
        <dbReference type="ARBA" id="ARBA00023140"/>
    </source>
</evidence>
<dbReference type="PROSITE" id="PS00455">
    <property type="entry name" value="AMP_BINDING"/>
    <property type="match status" value="1"/>
</dbReference>
<dbReference type="GO" id="GO:0046949">
    <property type="term" value="P:fatty-acyl-CoA biosynthetic process"/>
    <property type="evidence" value="ECO:0007669"/>
    <property type="project" value="TreeGrafter"/>
</dbReference>
<dbReference type="AlphaFoldDB" id="A0A834XS64"/>
<sequence>MLRQLISWRVQHLSTNKNLKALINISVNNYHQHTNQTCIIDEKKIYHSCRGELQGFIENMSLHEYVWKDVNKWWNKTAVICSATERSYTYEELRKLSGRFATSLRKLNIKSGESIAVVLPNIPEYIIILMGASEAGIPITFINPAYNSKEIAHQLVTSRAVVVVTVPDKYSNVADSIKEKSLIRYPIIVIEDGSGQAPPGTINLKDLVDDSVVEFEKTGEKINIDTANDTVVLPFSSGTTGLPKAIELTHKNIVSNVCQSNQTAGSTKIYEPALGDYQEIVPMMLPAYHIYALTNVITNALCHGGKLIAMPKPFTSNDLFDIFNKHRVTSFLLVPPILQLMTYDKRFTKKHIGNDMKITCGAAIVDNEVMTKFQDKFGDTNPFCQGYGMTEMSPVISFSVKSSPLGSVGHLVAGTSARIVGTCGDNYQKNLDINECGEIVVKGPQVMKGYLNNPKATEEIMDGEWLKTGDVGRFDKDGNLWITGRLKELIKVKGFQVAPAELETILHEHEKILDVAVIGVPHERYGEIPKAFVVAKKNVQIKEDDIKNYVAERVVDYKQLGHVVFVNEIPKSPIGKILRKKLYEM</sequence>
<dbReference type="PANTHER" id="PTHR24096:SF353">
    <property type="entry name" value="GH16244P-RELATED"/>
    <property type="match status" value="1"/>
</dbReference>
<evidence type="ECO:0000259" key="4">
    <source>
        <dbReference type="Pfam" id="PF00501"/>
    </source>
</evidence>
<dbReference type="OrthoDB" id="10253869at2759"/>
<dbReference type="InterPro" id="IPR000873">
    <property type="entry name" value="AMP-dep_synth/lig_dom"/>
</dbReference>